<evidence type="ECO:0000256" key="9">
    <source>
        <dbReference type="ARBA" id="ARBA00022679"/>
    </source>
</evidence>
<evidence type="ECO:0000256" key="18">
    <source>
        <dbReference type="ARBA" id="ARBA00049504"/>
    </source>
</evidence>
<reference evidence="20 21" key="1">
    <citation type="submission" date="2024-07" db="EMBL/GenBank/DDBJ databases">
        <title>Draft Genome Sequence of Ferrimicrobium acidiphilum Strain YE2023, Isolated from a Pulp of Bioleach Reactor.</title>
        <authorList>
            <person name="Elkina Y.A."/>
            <person name="Bulaeva A.G."/>
            <person name="Beletsky A.V."/>
            <person name="Mardanov A.V."/>
        </authorList>
    </citation>
    <scope>NUCLEOTIDE SEQUENCE [LARGE SCALE GENOMIC DNA]</scope>
    <source>
        <strain evidence="20 21">YE2023</strain>
    </source>
</reference>
<evidence type="ECO:0000256" key="12">
    <source>
        <dbReference type="ARBA" id="ARBA00022989"/>
    </source>
</evidence>
<evidence type="ECO:0000256" key="13">
    <source>
        <dbReference type="ARBA" id="ARBA00023136"/>
    </source>
</evidence>
<evidence type="ECO:0000256" key="3">
    <source>
        <dbReference type="ARBA" id="ARBA00004663"/>
    </source>
</evidence>
<evidence type="ECO:0000256" key="11">
    <source>
        <dbReference type="ARBA" id="ARBA00022842"/>
    </source>
</evidence>
<dbReference type="PANTHER" id="PTHR34148">
    <property type="entry name" value="ADENOSYLCOBINAMIDE-GDP RIBAZOLETRANSFERASE"/>
    <property type="match status" value="1"/>
</dbReference>
<feature type="transmembrane region" description="Helical" evidence="19">
    <location>
        <begin position="222"/>
        <end position="243"/>
    </location>
</feature>
<evidence type="ECO:0000256" key="10">
    <source>
        <dbReference type="ARBA" id="ARBA00022692"/>
    </source>
</evidence>
<comment type="catalytic activity">
    <reaction evidence="17 19">
        <text>alpha-ribazole + adenosylcob(III)inamide-GDP = adenosylcob(III)alamin + GMP + H(+)</text>
        <dbReference type="Rhea" id="RHEA:16049"/>
        <dbReference type="ChEBI" id="CHEBI:10329"/>
        <dbReference type="ChEBI" id="CHEBI:15378"/>
        <dbReference type="ChEBI" id="CHEBI:18408"/>
        <dbReference type="ChEBI" id="CHEBI:58115"/>
        <dbReference type="ChEBI" id="CHEBI:60487"/>
        <dbReference type="EC" id="2.7.8.26"/>
    </reaction>
</comment>
<evidence type="ECO:0000256" key="5">
    <source>
        <dbReference type="ARBA" id="ARBA00013200"/>
    </source>
</evidence>
<evidence type="ECO:0000256" key="1">
    <source>
        <dbReference type="ARBA" id="ARBA00001946"/>
    </source>
</evidence>
<accession>A0ABV3Y456</accession>
<evidence type="ECO:0000256" key="16">
    <source>
        <dbReference type="ARBA" id="ARBA00032853"/>
    </source>
</evidence>
<comment type="similarity">
    <text evidence="4 19">Belongs to the CobS family.</text>
</comment>
<evidence type="ECO:0000256" key="17">
    <source>
        <dbReference type="ARBA" id="ARBA00048623"/>
    </source>
</evidence>
<dbReference type="Proteomes" id="UP001560267">
    <property type="component" value="Unassembled WGS sequence"/>
</dbReference>
<comment type="subcellular location">
    <subcellularLocation>
        <location evidence="2 19">Cell membrane</location>
        <topology evidence="2 19">Multi-pass membrane protein</topology>
    </subcellularLocation>
</comment>
<evidence type="ECO:0000256" key="6">
    <source>
        <dbReference type="ARBA" id="ARBA00015850"/>
    </source>
</evidence>
<sequence length="245" mass="25413">MQRLFNGVRGAVAFMTLLPLGGVLNAASLVVLPLTGLIVGGAVALGFWIGDRSGSSLVGAVLALFVDAAITRGLHYDAVADTADGLAGFVGRQRRIAIMDEPTVGAFAVVSVVVVVLARVSAWSSLGFPVFLVGFFVLGRALMALSMLCFPLAKESSLTKIFANERRRWLIWVLVLEAVAIGVATVAFSSLWVLIPIFVGLLGGSGILGFAIHRLGGITGDVVGAVGLVGESTMLMVAAILRIHG</sequence>
<evidence type="ECO:0000256" key="8">
    <source>
        <dbReference type="ARBA" id="ARBA00022573"/>
    </source>
</evidence>
<dbReference type="RefSeq" id="WP_298382555.1">
    <property type="nucleotide sequence ID" value="NZ_JBFSHR010000047.1"/>
</dbReference>
<evidence type="ECO:0000256" key="7">
    <source>
        <dbReference type="ARBA" id="ARBA00022475"/>
    </source>
</evidence>
<evidence type="ECO:0000313" key="21">
    <source>
        <dbReference type="Proteomes" id="UP001560267"/>
    </source>
</evidence>
<gene>
    <name evidence="19" type="primary">cobS</name>
    <name evidence="20" type="ORF">AB6A68_10885</name>
</gene>
<dbReference type="HAMAP" id="MF_00719">
    <property type="entry name" value="CobS"/>
    <property type="match status" value="1"/>
</dbReference>
<evidence type="ECO:0000313" key="20">
    <source>
        <dbReference type="EMBL" id="MEX6430332.1"/>
    </source>
</evidence>
<evidence type="ECO:0000256" key="4">
    <source>
        <dbReference type="ARBA" id="ARBA00010561"/>
    </source>
</evidence>
<comment type="function">
    <text evidence="14 19">Joins adenosylcobinamide-GDP and alpha-ribazole to generate adenosylcobalamin (Ado-cobalamin). Also synthesizes adenosylcobalamin 5'-phosphate from adenosylcobinamide-GDP and alpha-ribazole 5'-phosphate.</text>
</comment>
<name>A0ABV3Y456_9ACTN</name>
<keyword evidence="12 19" id="KW-1133">Transmembrane helix</keyword>
<dbReference type="EMBL" id="JBFSHR010000047">
    <property type="protein sequence ID" value="MEX6430332.1"/>
    <property type="molecule type" value="Genomic_DNA"/>
</dbReference>
<organism evidence="20 21">
    <name type="scientific">Ferrimicrobium acidiphilum</name>
    <dbReference type="NCBI Taxonomy" id="121039"/>
    <lineage>
        <taxon>Bacteria</taxon>
        <taxon>Bacillati</taxon>
        <taxon>Actinomycetota</taxon>
        <taxon>Acidimicrobiia</taxon>
        <taxon>Acidimicrobiales</taxon>
        <taxon>Acidimicrobiaceae</taxon>
        <taxon>Ferrimicrobium</taxon>
    </lineage>
</organism>
<proteinExistence type="inferred from homology"/>
<dbReference type="GO" id="GO:0051073">
    <property type="term" value="F:adenosylcobinamide-GDP ribazoletransferase activity"/>
    <property type="evidence" value="ECO:0007669"/>
    <property type="project" value="UniProtKB-EC"/>
</dbReference>
<evidence type="ECO:0000256" key="14">
    <source>
        <dbReference type="ARBA" id="ARBA00025228"/>
    </source>
</evidence>
<keyword evidence="11 19" id="KW-0460">Magnesium</keyword>
<dbReference type="EC" id="2.7.8.26" evidence="5 19"/>
<feature type="transmembrane region" description="Helical" evidence="19">
    <location>
        <begin position="7"/>
        <end position="24"/>
    </location>
</feature>
<feature type="transmembrane region" description="Helical" evidence="19">
    <location>
        <begin position="126"/>
        <end position="148"/>
    </location>
</feature>
<evidence type="ECO:0000256" key="2">
    <source>
        <dbReference type="ARBA" id="ARBA00004651"/>
    </source>
</evidence>
<keyword evidence="7 19" id="KW-1003">Cell membrane</keyword>
<evidence type="ECO:0000256" key="15">
    <source>
        <dbReference type="ARBA" id="ARBA00032605"/>
    </source>
</evidence>
<comment type="catalytic activity">
    <reaction evidence="18 19">
        <text>alpha-ribazole 5'-phosphate + adenosylcob(III)inamide-GDP = adenosylcob(III)alamin 5'-phosphate + GMP + H(+)</text>
        <dbReference type="Rhea" id="RHEA:23560"/>
        <dbReference type="ChEBI" id="CHEBI:15378"/>
        <dbReference type="ChEBI" id="CHEBI:57918"/>
        <dbReference type="ChEBI" id="CHEBI:58115"/>
        <dbReference type="ChEBI" id="CHEBI:60487"/>
        <dbReference type="ChEBI" id="CHEBI:60493"/>
        <dbReference type="EC" id="2.7.8.26"/>
    </reaction>
</comment>
<feature type="transmembrane region" description="Helical" evidence="19">
    <location>
        <begin position="169"/>
        <end position="188"/>
    </location>
</feature>
<dbReference type="InterPro" id="IPR003805">
    <property type="entry name" value="CobS"/>
</dbReference>
<feature type="transmembrane region" description="Helical" evidence="19">
    <location>
        <begin position="30"/>
        <end position="49"/>
    </location>
</feature>
<feature type="transmembrane region" description="Helical" evidence="19">
    <location>
        <begin position="102"/>
        <end position="120"/>
    </location>
</feature>
<protein>
    <recommendedName>
        <fullName evidence="6 19">Adenosylcobinamide-GDP ribazoletransferase</fullName>
        <ecNumber evidence="5 19">2.7.8.26</ecNumber>
    </recommendedName>
    <alternativeName>
        <fullName evidence="16 19">Cobalamin synthase</fullName>
    </alternativeName>
    <alternativeName>
        <fullName evidence="15 19">Cobalamin-5'-phosphate synthase</fullName>
    </alternativeName>
</protein>
<keyword evidence="9 19" id="KW-0808">Transferase</keyword>
<keyword evidence="21" id="KW-1185">Reference proteome</keyword>
<keyword evidence="8 19" id="KW-0169">Cobalamin biosynthesis</keyword>
<comment type="cofactor">
    <cofactor evidence="1 19">
        <name>Mg(2+)</name>
        <dbReference type="ChEBI" id="CHEBI:18420"/>
    </cofactor>
</comment>
<dbReference type="Pfam" id="PF02654">
    <property type="entry name" value="CobS"/>
    <property type="match status" value="1"/>
</dbReference>
<feature type="transmembrane region" description="Helical" evidence="19">
    <location>
        <begin position="194"/>
        <end position="215"/>
    </location>
</feature>
<comment type="pathway">
    <text evidence="3 19">Cofactor biosynthesis; adenosylcobalamin biosynthesis; adenosylcobalamin from cob(II)yrinate a,c-diamide: step 7/7.</text>
</comment>
<comment type="caution">
    <text evidence="20">The sequence shown here is derived from an EMBL/GenBank/DDBJ whole genome shotgun (WGS) entry which is preliminary data.</text>
</comment>
<keyword evidence="10 19" id="KW-0812">Transmembrane</keyword>
<dbReference type="PANTHER" id="PTHR34148:SF1">
    <property type="entry name" value="ADENOSYLCOBINAMIDE-GDP RIBAZOLETRANSFERASE"/>
    <property type="match status" value="1"/>
</dbReference>
<keyword evidence="13 19" id="KW-0472">Membrane</keyword>
<evidence type="ECO:0000256" key="19">
    <source>
        <dbReference type="HAMAP-Rule" id="MF_00719"/>
    </source>
</evidence>